<dbReference type="Proteomes" id="UP001629246">
    <property type="component" value="Unassembled WGS sequence"/>
</dbReference>
<evidence type="ECO:0000256" key="1">
    <source>
        <dbReference type="SAM" id="MobiDB-lite"/>
    </source>
</evidence>
<gene>
    <name evidence="2" type="ORF">PQR62_10685</name>
</gene>
<accession>A0ABW9AAE0</accession>
<feature type="compositionally biased region" description="Low complexity" evidence="1">
    <location>
        <begin position="22"/>
        <end position="31"/>
    </location>
</feature>
<comment type="caution">
    <text evidence="2">The sequence shown here is derived from an EMBL/GenBank/DDBJ whole genome shotgun (WGS) entry which is preliminary data.</text>
</comment>
<keyword evidence="3" id="KW-1185">Reference proteome</keyword>
<organism evidence="2 3">
    <name type="scientific">Herbaspirillum lusitanum</name>
    <dbReference type="NCBI Taxonomy" id="213312"/>
    <lineage>
        <taxon>Bacteria</taxon>
        <taxon>Pseudomonadati</taxon>
        <taxon>Pseudomonadota</taxon>
        <taxon>Betaproteobacteria</taxon>
        <taxon>Burkholderiales</taxon>
        <taxon>Oxalobacteraceae</taxon>
        <taxon>Herbaspirillum</taxon>
    </lineage>
</organism>
<proteinExistence type="predicted"/>
<evidence type="ECO:0000313" key="2">
    <source>
        <dbReference type="EMBL" id="MFL9924733.1"/>
    </source>
</evidence>
<sequence>MRQRQEVQAMPRQAGLIADRQASSAKASSKKLAIQQRSVFS</sequence>
<protein>
    <submittedName>
        <fullName evidence="2">Uncharacterized protein</fullName>
    </submittedName>
</protein>
<feature type="region of interest" description="Disordered" evidence="1">
    <location>
        <begin position="1"/>
        <end position="41"/>
    </location>
</feature>
<name>A0ABW9AAE0_9BURK</name>
<dbReference type="EMBL" id="JAQQFM010000004">
    <property type="protein sequence ID" value="MFL9924733.1"/>
    <property type="molecule type" value="Genomic_DNA"/>
</dbReference>
<reference evidence="2 3" key="1">
    <citation type="journal article" date="2024" name="Chem. Sci.">
        <title>Discovery of megapolipeptins by genome mining of a Burkholderiales bacteria collection.</title>
        <authorList>
            <person name="Paulo B.S."/>
            <person name="Recchia M.J.J."/>
            <person name="Lee S."/>
            <person name="Fergusson C.H."/>
            <person name="Romanowski S.B."/>
            <person name="Hernandez A."/>
            <person name="Krull N."/>
            <person name="Liu D.Y."/>
            <person name="Cavanagh H."/>
            <person name="Bos A."/>
            <person name="Gray C.A."/>
            <person name="Murphy B.T."/>
            <person name="Linington R.G."/>
            <person name="Eustaquio A.S."/>
        </authorList>
    </citation>
    <scope>NUCLEOTIDE SEQUENCE [LARGE SCALE GENOMIC DNA]</scope>
    <source>
        <strain evidence="2 3">RL21-008-BIB-A</strain>
    </source>
</reference>
<evidence type="ECO:0000313" key="3">
    <source>
        <dbReference type="Proteomes" id="UP001629246"/>
    </source>
</evidence>